<protein>
    <submittedName>
        <fullName evidence="1">Uncharacterized protein</fullName>
    </submittedName>
</protein>
<dbReference type="EMBL" id="JANPWB010000013">
    <property type="protein sequence ID" value="KAJ1104622.1"/>
    <property type="molecule type" value="Genomic_DNA"/>
</dbReference>
<name>A0AAV7MM64_PLEWA</name>
<keyword evidence="2" id="KW-1185">Reference proteome</keyword>
<dbReference type="PANTHER" id="PTHR33050:SF7">
    <property type="entry name" value="RIBONUCLEASE H"/>
    <property type="match status" value="1"/>
</dbReference>
<dbReference type="AlphaFoldDB" id="A0AAV7MM64"/>
<comment type="caution">
    <text evidence="1">The sequence shown here is derived from an EMBL/GenBank/DDBJ whole genome shotgun (WGS) entry which is preliminary data.</text>
</comment>
<dbReference type="PANTHER" id="PTHR33050">
    <property type="entry name" value="REVERSE TRANSCRIPTASE DOMAIN-CONTAINING PROTEIN"/>
    <property type="match status" value="1"/>
</dbReference>
<organism evidence="1 2">
    <name type="scientific">Pleurodeles waltl</name>
    <name type="common">Iberian ribbed newt</name>
    <dbReference type="NCBI Taxonomy" id="8319"/>
    <lineage>
        <taxon>Eukaryota</taxon>
        <taxon>Metazoa</taxon>
        <taxon>Chordata</taxon>
        <taxon>Craniata</taxon>
        <taxon>Vertebrata</taxon>
        <taxon>Euteleostomi</taxon>
        <taxon>Amphibia</taxon>
        <taxon>Batrachia</taxon>
        <taxon>Caudata</taxon>
        <taxon>Salamandroidea</taxon>
        <taxon>Salamandridae</taxon>
        <taxon>Pleurodelinae</taxon>
        <taxon>Pleurodeles</taxon>
    </lineage>
</organism>
<evidence type="ECO:0000313" key="1">
    <source>
        <dbReference type="EMBL" id="KAJ1104622.1"/>
    </source>
</evidence>
<proteinExistence type="predicted"/>
<dbReference type="InterPro" id="IPR052055">
    <property type="entry name" value="Hepadnavirus_pol/RT"/>
</dbReference>
<accession>A0AAV7MM64</accession>
<reference evidence="1" key="1">
    <citation type="journal article" date="2022" name="bioRxiv">
        <title>Sequencing and chromosome-scale assembly of the giantPleurodeles waltlgenome.</title>
        <authorList>
            <person name="Brown T."/>
            <person name="Elewa A."/>
            <person name="Iarovenko S."/>
            <person name="Subramanian E."/>
            <person name="Araus A.J."/>
            <person name="Petzold A."/>
            <person name="Susuki M."/>
            <person name="Suzuki K.-i.T."/>
            <person name="Hayashi T."/>
            <person name="Toyoda A."/>
            <person name="Oliveira C."/>
            <person name="Osipova E."/>
            <person name="Leigh N.D."/>
            <person name="Simon A."/>
            <person name="Yun M.H."/>
        </authorList>
    </citation>
    <scope>NUCLEOTIDE SEQUENCE</scope>
    <source>
        <strain evidence="1">20211129_DDA</strain>
        <tissue evidence="1">Liver</tissue>
    </source>
</reference>
<sequence length="172" mass="19070">MVGLLSSSIQVIFLSPLYYQDLQRLKISHLQKGLSYSALVPLSSKARTEIQWWLNHMDVWNGSAIFGSSPEILITCHASRWGWGAHCGSIVIGGRWSRAELALHINCLELLVGPFAIRSLSPERSNCCILLRMDNISAVRYVNRLGGTRSRLLALFPSTSDFRGGRVSPGSE</sequence>
<dbReference type="Proteomes" id="UP001066276">
    <property type="component" value="Chromosome 9"/>
</dbReference>
<evidence type="ECO:0000313" key="2">
    <source>
        <dbReference type="Proteomes" id="UP001066276"/>
    </source>
</evidence>
<dbReference type="CDD" id="cd09275">
    <property type="entry name" value="RNase_HI_RT_DIRS1"/>
    <property type="match status" value="1"/>
</dbReference>
<gene>
    <name evidence="1" type="ORF">NDU88_002032</name>
</gene>